<reference evidence="2" key="1">
    <citation type="submission" date="2016-11" db="EMBL/GenBank/DDBJ databases">
        <authorList>
            <person name="Varghese N."/>
            <person name="Submissions S."/>
        </authorList>
    </citation>
    <scope>NUCLEOTIDE SEQUENCE [LARGE SCALE GENOMIC DNA]</scope>
    <source>
        <strain evidence="2">DSM 16219</strain>
    </source>
</reference>
<dbReference type="Proteomes" id="UP000183994">
    <property type="component" value="Unassembled WGS sequence"/>
</dbReference>
<proteinExistence type="predicted"/>
<dbReference type="STRING" id="1121393.SAMN02745216_03861"/>
<evidence type="ECO:0000313" key="2">
    <source>
        <dbReference type="Proteomes" id="UP000183994"/>
    </source>
</evidence>
<keyword evidence="2" id="KW-1185">Reference proteome</keyword>
<sequence length="204" mass="22960">MLGFVTKMFSFTAYKKLTVLGTFIGVLIFYGAAAAAPQGDWRTLETKYMVVYYQNPDDLRLLGSRVKYDAGGWTLFNRSISWGSSGDISKKVDSLFDRVQILLDMKKRTPKIVLYLFPDDVQFRVAYENALNERPSGGVSARYIPQDKAVYAVPSEIDEASLAREMAHAVANHYLIIKPSRKATDILAKYVGKHLMDPNAPQTY</sequence>
<evidence type="ECO:0000313" key="1">
    <source>
        <dbReference type="EMBL" id="SHK66838.1"/>
    </source>
</evidence>
<organism evidence="1 2">
    <name type="scientific">Desulfatibacillum alkenivorans DSM 16219</name>
    <dbReference type="NCBI Taxonomy" id="1121393"/>
    <lineage>
        <taxon>Bacteria</taxon>
        <taxon>Pseudomonadati</taxon>
        <taxon>Thermodesulfobacteriota</taxon>
        <taxon>Desulfobacteria</taxon>
        <taxon>Desulfobacterales</taxon>
        <taxon>Desulfatibacillaceae</taxon>
        <taxon>Desulfatibacillum</taxon>
    </lineage>
</organism>
<gene>
    <name evidence="1" type="ORF">SAMN02745216_03861</name>
</gene>
<dbReference type="AlphaFoldDB" id="A0A1M6UCQ7"/>
<protein>
    <submittedName>
        <fullName evidence="1">Uncharacterized protein</fullName>
    </submittedName>
</protein>
<accession>A0A1M6UCQ7</accession>
<name>A0A1M6UCQ7_9BACT</name>
<dbReference type="EMBL" id="FQZU01000030">
    <property type="protein sequence ID" value="SHK66838.1"/>
    <property type="molecule type" value="Genomic_DNA"/>
</dbReference>
<dbReference type="RefSeq" id="WP_073477899.1">
    <property type="nucleotide sequence ID" value="NZ_FQZU01000030.1"/>
</dbReference>